<feature type="region of interest" description="Disordered" evidence="8">
    <location>
        <begin position="61"/>
        <end position="94"/>
    </location>
</feature>
<evidence type="ECO:0000259" key="9">
    <source>
        <dbReference type="PROSITE" id="PS51842"/>
    </source>
</evidence>
<feature type="region of interest" description="Disordered" evidence="8">
    <location>
        <begin position="115"/>
        <end position="168"/>
    </location>
</feature>
<dbReference type="SMART" id="SM01391">
    <property type="entry name" value="Filament"/>
    <property type="match status" value="1"/>
</dbReference>
<feature type="region of interest" description="Disordered" evidence="8">
    <location>
        <begin position="1"/>
        <end position="43"/>
    </location>
</feature>
<dbReference type="Gene3D" id="1.20.5.1160">
    <property type="entry name" value="Vasodilator-stimulated phosphoprotein"/>
    <property type="match status" value="1"/>
</dbReference>
<comment type="subcellular location">
    <subcellularLocation>
        <location evidence="1">Cytoplasm</location>
    </subcellularLocation>
</comment>
<dbReference type="GO" id="GO:0005911">
    <property type="term" value="C:cell-cell junction"/>
    <property type="evidence" value="ECO:0007669"/>
    <property type="project" value="TreeGrafter"/>
</dbReference>
<dbReference type="InterPro" id="IPR050405">
    <property type="entry name" value="Intermediate_filament"/>
</dbReference>
<dbReference type="InterPro" id="IPR039008">
    <property type="entry name" value="IF_rod_dom"/>
</dbReference>
<dbReference type="SUPFAM" id="SSF64593">
    <property type="entry name" value="Intermediate filament protein, coiled coil region"/>
    <property type="match status" value="1"/>
</dbReference>
<feature type="domain" description="IF rod" evidence="9">
    <location>
        <begin position="1"/>
        <end position="394"/>
    </location>
</feature>
<dbReference type="Gene3D" id="1.20.5.170">
    <property type="match status" value="1"/>
</dbReference>
<dbReference type="PANTHER" id="PTHR45652">
    <property type="entry name" value="GLIAL FIBRILLARY ACIDIC PROTEIN"/>
    <property type="match status" value="1"/>
</dbReference>
<dbReference type="PROSITE" id="PS51842">
    <property type="entry name" value="IF_ROD_2"/>
    <property type="match status" value="1"/>
</dbReference>
<dbReference type="FunFam" id="1.20.5.500:FF:000001">
    <property type="entry name" value="Type II keratin 23"/>
    <property type="match status" value="1"/>
</dbReference>
<keyword evidence="11" id="KW-1185">Reference proteome</keyword>
<accession>A0A8B9TXJ4</accession>
<evidence type="ECO:0000313" key="10">
    <source>
        <dbReference type="Ensembl" id="ENSAZOP00000000592.1"/>
    </source>
</evidence>
<dbReference type="Proteomes" id="UP000694549">
    <property type="component" value="Unplaced"/>
</dbReference>
<sequence length="450" mass="49966">MAGHRHTPEAPRATSWGTCTPPRAHPRAAPTALRRSPNPVTRCASPRCPVPRAACPAHSAAVPATGSAGGRPSGPPCPRLPATRPYKGRGSERGTELTSCLCAPAADDYNREWEEEPLAPRQPSLRLPGAQDNSPCSHQASLGSGTASGDSGTGVTGFRPGPPNAPLSAPRLQEEIQLKEEAENNLAAFRADVDAATLARIDLERRIESLQEEIAFLKKVHEEEIRELQAQLQEQHIQVEMDISKPDLTAALRDIRAQYESIAAKNIAEAEEWYKSKVNDLTQAANKNNDALRQAKQEMLEYRHQIQSYTCEIDALKGTNDSLMRQMREMEERFAGEAGGYQDTIARLEEEIRHLKDEMARHLREYQDLLNIKMALDIEIATYRKLLEGEENRISIPMHQAFASALNFRETSPEQRGSEVHTKKTVMIKTIETRDGEVVSEATQQQHEVL</sequence>
<dbReference type="GO" id="GO:0005200">
    <property type="term" value="F:structural constituent of cytoskeleton"/>
    <property type="evidence" value="ECO:0007669"/>
    <property type="project" value="TreeGrafter"/>
</dbReference>
<evidence type="ECO:0000256" key="8">
    <source>
        <dbReference type="SAM" id="MobiDB-lite"/>
    </source>
</evidence>
<dbReference type="AlphaFoldDB" id="A0A8B9TXJ4"/>
<feature type="coiled-coil region" evidence="7">
    <location>
        <begin position="172"/>
        <end position="238"/>
    </location>
</feature>
<keyword evidence="4 7" id="KW-0175">Coiled coil</keyword>
<dbReference type="InterPro" id="IPR018039">
    <property type="entry name" value="IF_conserved"/>
</dbReference>
<protein>
    <recommendedName>
        <fullName evidence="9">IF rod domain-containing protein</fullName>
    </recommendedName>
</protein>
<reference evidence="10" key="1">
    <citation type="submission" date="2025-08" db="UniProtKB">
        <authorList>
            <consortium name="Ensembl"/>
        </authorList>
    </citation>
    <scope>IDENTIFICATION</scope>
</reference>
<keyword evidence="3 6" id="KW-0403">Intermediate filament</keyword>
<dbReference type="Ensembl" id="ENSAZOT00000000635.1">
    <property type="protein sequence ID" value="ENSAZOP00000000592.1"/>
    <property type="gene ID" value="ENSAZOG00000000425.1"/>
</dbReference>
<reference evidence="10" key="2">
    <citation type="submission" date="2025-09" db="UniProtKB">
        <authorList>
            <consortium name="Ensembl"/>
        </authorList>
    </citation>
    <scope>IDENTIFICATION</scope>
</reference>
<dbReference type="GO" id="GO:0005882">
    <property type="term" value="C:intermediate filament"/>
    <property type="evidence" value="ECO:0007669"/>
    <property type="project" value="UniProtKB-KW"/>
</dbReference>
<dbReference type="PROSITE" id="PS00226">
    <property type="entry name" value="IF_ROD_1"/>
    <property type="match status" value="1"/>
</dbReference>
<evidence type="ECO:0000256" key="3">
    <source>
        <dbReference type="ARBA" id="ARBA00022754"/>
    </source>
</evidence>
<dbReference type="PANTHER" id="PTHR45652:SF2">
    <property type="entry name" value="DESMIN"/>
    <property type="match status" value="1"/>
</dbReference>
<keyword evidence="2" id="KW-0963">Cytoplasm</keyword>
<name>A0A8B9TXJ4_9AVES</name>
<dbReference type="GO" id="GO:0030018">
    <property type="term" value="C:Z disc"/>
    <property type="evidence" value="ECO:0007669"/>
    <property type="project" value="TreeGrafter"/>
</dbReference>
<dbReference type="FunFam" id="1.20.5.1160:FF:000001">
    <property type="entry name" value="Keratin type II"/>
    <property type="match status" value="1"/>
</dbReference>
<dbReference type="Pfam" id="PF00038">
    <property type="entry name" value="Filament"/>
    <property type="match status" value="1"/>
</dbReference>
<dbReference type="GO" id="GO:0042383">
    <property type="term" value="C:sarcolemma"/>
    <property type="evidence" value="ECO:0007669"/>
    <property type="project" value="TreeGrafter"/>
</dbReference>
<evidence type="ECO:0000256" key="1">
    <source>
        <dbReference type="ARBA" id="ARBA00004496"/>
    </source>
</evidence>
<evidence type="ECO:0000256" key="2">
    <source>
        <dbReference type="ARBA" id="ARBA00022490"/>
    </source>
</evidence>
<dbReference type="Gene3D" id="1.20.5.500">
    <property type="entry name" value="Single helix bin"/>
    <property type="match status" value="1"/>
</dbReference>
<evidence type="ECO:0000256" key="4">
    <source>
        <dbReference type="ARBA" id="ARBA00023054"/>
    </source>
</evidence>
<dbReference type="GO" id="GO:0045109">
    <property type="term" value="P:intermediate filament organization"/>
    <property type="evidence" value="ECO:0007669"/>
    <property type="project" value="TreeGrafter"/>
</dbReference>
<organism evidence="10 11">
    <name type="scientific">Anas zonorhyncha</name>
    <name type="common">Eastern spot-billed duck</name>
    <dbReference type="NCBI Taxonomy" id="75864"/>
    <lineage>
        <taxon>Eukaryota</taxon>
        <taxon>Metazoa</taxon>
        <taxon>Chordata</taxon>
        <taxon>Craniata</taxon>
        <taxon>Vertebrata</taxon>
        <taxon>Euteleostomi</taxon>
        <taxon>Archelosauria</taxon>
        <taxon>Archosauria</taxon>
        <taxon>Dinosauria</taxon>
        <taxon>Saurischia</taxon>
        <taxon>Theropoda</taxon>
        <taxon>Coelurosauria</taxon>
        <taxon>Aves</taxon>
        <taxon>Neognathae</taxon>
        <taxon>Galloanserae</taxon>
        <taxon>Anseriformes</taxon>
        <taxon>Anatidae</taxon>
        <taxon>Anatinae</taxon>
        <taxon>Anas</taxon>
    </lineage>
</organism>
<proteinExistence type="inferred from homology"/>
<feature type="compositionally biased region" description="Polar residues" evidence="8">
    <location>
        <begin position="131"/>
        <end position="142"/>
    </location>
</feature>
<feature type="coiled-coil region" evidence="7">
    <location>
        <begin position="278"/>
        <end position="372"/>
    </location>
</feature>
<dbReference type="FunFam" id="1.20.5.170:FF:000002">
    <property type="entry name" value="Type I keratin KA11"/>
    <property type="match status" value="1"/>
</dbReference>
<dbReference type="GO" id="GO:0060538">
    <property type="term" value="P:skeletal muscle organ development"/>
    <property type="evidence" value="ECO:0007669"/>
    <property type="project" value="TreeGrafter"/>
</dbReference>
<evidence type="ECO:0000313" key="11">
    <source>
        <dbReference type="Proteomes" id="UP000694549"/>
    </source>
</evidence>
<evidence type="ECO:0000256" key="6">
    <source>
        <dbReference type="RuleBase" id="RU000685"/>
    </source>
</evidence>
<evidence type="ECO:0000256" key="5">
    <source>
        <dbReference type="ARBA" id="ARBA00061646"/>
    </source>
</evidence>
<evidence type="ECO:0000256" key="7">
    <source>
        <dbReference type="SAM" id="Coils"/>
    </source>
</evidence>
<comment type="similarity">
    <text evidence="5 6">Belongs to the intermediate filament family.</text>
</comment>